<evidence type="ECO:0000313" key="3">
    <source>
        <dbReference type="EMBL" id="KKN51602.1"/>
    </source>
</evidence>
<comment type="caution">
    <text evidence="3">The sequence shown here is derived from an EMBL/GenBank/DDBJ whole genome shotgun (WGS) entry which is preliminary data.</text>
</comment>
<evidence type="ECO:0000259" key="2">
    <source>
        <dbReference type="Pfam" id="PF12172"/>
    </source>
</evidence>
<dbReference type="AlphaFoldDB" id="A0A0F9RP35"/>
<dbReference type="PANTHER" id="PTHR34075:SF5">
    <property type="entry name" value="BLR3430 PROTEIN"/>
    <property type="match status" value="1"/>
</dbReference>
<proteinExistence type="predicted"/>
<protein>
    <recommendedName>
        <fullName evidence="4">DUF35 domain-containing protein</fullName>
    </recommendedName>
</protein>
<dbReference type="Gene3D" id="6.10.30.10">
    <property type="match status" value="1"/>
</dbReference>
<evidence type="ECO:0008006" key="4">
    <source>
        <dbReference type="Google" id="ProtNLM"/>
    </source>
</evidence>
<dbReference type="SUPFAM" id="SSF50249">
    <property type="entry name" value="Nucleic acid-binding proteins"/>
    <property type="match status" value="1"/>
</dbReference>
<organism evidence="3">
    <name type="scientific">marine sediment metagenome</name>
    <dbReference type="NCBI Taxonomy" id="412755"/>
    <lineage>
        <taxon>unclassified sequences</taxon>
        <taxon>metagenomes</taxon>
        <taxon>ecological metagenomes</taxon>
    </lineage>
</organism>
<dbReference type="Pfam" id="PF12172">
    <property type="entry name" value="zf-ChsH2"/>
    <property type="match status" value="1"/>
</dbReference>
<gene>
    <name evidence="3" type="ORF">LCGC14_0620930</name>
</gene>
<evidence type="ECO:0000259" key="1">
    <source>
        <dbReference type="Pfam" id="PF01796"/>
    </source>
</evidence>
<dbReference type="Pfam" id="PF01796">
    <property type="entry name" value="OB_ChsH2_C"/>
    <property type="match status" value="1"/>
</dbReference>
<accession>A0A0F9RP35</accession>
<dbReference type="InterPro" id="IPR002878">
    <property type="entry name" value="ChsH2_C"/>
</dbReference>
<feature type="domain" description="ChsH2 C-terminal OB-fold" evidence="1">
    <location>
        <begin position="50"/>
        <end position="121"/>
    </location>
</feature>
<dbReference type="InterPro" id="IPR012340">
    <property type="entry name" value="NA-bd_OB-fold"/>
</dbReference>
<dbReference type="EMBL" id="LAZR01001056">
    <property type="protein sequence ID" value="KKN51602.1"/>
    <property type="molecule type" value="Genomic_DNA"/>
</dbReference>
<dbReference type="InterPro" id="IPR052513">
    <property type="entry name" value="Thioester_dehydratase-like"/>
</dbReference>
<name>A0A0F9RP35_9ZZZZ</name>
<sequence>MSEDKEITVQNYLEYIDSKKLMGSKCKKCSTTYVPPRKLCIKCNSTDLEWLEMTGKGKLAAFSCIGVGTTFMVRKGYSMKKPYCFSVIELDEGPMISGQLIGVDESNPDTISIGTPVKVSFIETELTGETRVDLGFEPI</sequence>
<reference evidence="3" key="1">
    <citation type="journal article" date="2015" name="Nature">
        <title>Complex archaea that bridge the gap between prokaryotes and eukaryotes.</title>
        <authorList>
            <person name="Spang A."/>
            <person name="Saw J.H."/>
            <person name="Jorgensen S.L."/>
            <person name="Zaremba-Niedzwiedzka K."/>
            <person name="Martijn J."/>
            <person name="Lind A.E."/>
            <person name="van Eijk R."/>
            <person name="Schleper C."/>
            <person name="Guy L."/>
            <person name="Ettema T.J."/>
        </authorList>
    </citation>
    <scope>NUCLEOTIDE SEQUENCE</scope>
</reference>
<feature type="domain" description="ChsH2 rubredoxin-like zinc ribbon" evidence="2">
    <location>
        <begin position="20"/>
        <end position="49"/>
    </location>
</feature>
<dbReference type="PANTHER" id="PTHR34075">
    <property type="entry name" value="BLR3430 PROTEIN"/>
    <property type="match status" value="1"/>
</dbReference>
<dbReference type="InterPro" id="IPR022002">
    <property type="entry name" value="ChsH2_Znr"/>
</dbReference>